<dbReference type="PROSITE" id="PS52015">
    <property type="entry name" value="TONB_CTD"/>
    <property type="match status" value="1"/>
</dbReference>
<dbReference type="OrthoDB" id="6077935at2"/>
<dbReference type="EMBL" id="QANS01000001">
    <property type="protein sequence ID" value="PTU32645.1"/>
    <property type="molecule type" value="Genomic_DNA"/>
</dbReference>
<sequence length="187" mass="19702">MTPGVLRQRFSLAIALLVHAIIVVLIIGFTMIPRSPAGSGGDGVGLELVAGSGDVSTEPTETPPLPPTEITADAAPLPPLPEPVVAKRMEIKPGGKPGGDMYFARVRAHLAKFRRELPAGIRTRGVVELRFKLSATGAVSDVRVAKSSGDAALDSEALNLLARASPLPTRDKATELIVPIEFETELR</sequence>
<dbReference type="Proteomes" id="UP000244248">
    <property type="component" value="Unassembled WGS sequence"/>
</dbReference>
<evidence type="ECO:0000313" key="9">
    <source>
        <dbReference type="Proteomes" id="UP000244248"/>
    </source>
</evidence>
<evidence type="ECO:0000256" key="5">
    <source>
        <dbReference type="SAM" id="MobiDB-lite"/>
    </source>
</evidence>
<keyword evidence="4 6" id="KW-0472">Membrane</keyword>
<dbReference type="InterPro" id="IPR006260">
    <property type="entry name" value="TonB/TolA_C"/>
</dbReference>
<comment type="caution">
    <text evidence="8">The sequence shown here is derived from an EMBL/GenBank/DDBJ whole genome shotgun (WGS) entry which is preliminary data.</text>
</comment>
<reference evidence="8 9" key="1">
    <citation type="submission" date="2018-04" db="EMBL/GenBank/DDBJ databases">
        <title>Novel species isolated from glacier.</title>
        <authorList>
            <person name="Liu Q."/>
            <person name="Xin Y.-H."/>
        </authorList>
    </citation>
    <scope>NUCLEOTIDE SEQUENCE [LARGE SCALE GENOMIC DNA]</scope>
    <source>
        <strain evidence="8 9">GT1R17</strain>
    </source>
</reference>
<evidence type="ECO:0000256" key="2">
    <source>
        <dbReference type="ARBA" id="ARBA00022692"/>
    </source>
</evidence>
<accession>A0A2T5MJA1</accession>
<evidence type="ECO:0000259" key="7">
    <source>
        <dbReference type="PROSITE" id="PS52015"/>
    </source>
</evidence>
<proteinExistence type="predicted"/>
<dbReference type="Gene3D" id="3.30.1150.10">
    <property type="match status" value="1"/>
</dbReference>
<dbReference type="AlphaFoldDB" id="A0A2T5MJA1"/>
<keyword evidence="9" id="KW-1185">Reference proteome</keyword>
<evidence type="ECO:0000256" key="3">
    <source>
        <dbReference type="ARBA" id="ARBA00022989"/>
    </source>
</evidence>
<feature type="domain" description="TonB C-terminal" evidence="7">
    <location>
        <begin position="99"/>
        <end position="187"/>
    </location>
</feature>
<feature type="transmembrane region" description="Helical" evidence="6">
    <location>
        <begin position="12"/>
        <end position="32"/>
    </location>
</feature>
<dbReference type="InterPro" id="IPR037682">
    <property type="entry name" value="TonB_C"/>
</dbReference>
<keyword evidence="3 6" id="KW-1133">Transmembrane helix</keyword>
<dbReference type="GO" id="GO:0016020">
    <property type="term" value="C:membrane"/>
    <property type="evidence" value="ECO:0007669"/>
    <property type="project" value="UniProtKB-SubCell"/>
</dbReference>
<evidence type="ECO:0000256" key="1">
    <source>
        <dbReference type="ARBA" id="ARBA00004167"/>
    </source>
</evidence>
<comment type="subcellular location">
    <subcellularLocation>
        <location evidence="1">Membrane</location>
        <topology evidence="1">Single-pass membrane protein</topology>
    </subcellularLocation>
</comment>
<gene>
    <name evidence="8" type="ORF">CJD38_00535</name>
</gene>
<dbReference type="Pfam" id="PF13103">
    <property type="entry name" value="TonB_2"/>
    <property type="match status" value="1"/>
</dbReference>
<dbReference type="GO" id="GO:0055085">
    <property type="term" value="P:transmembrane transport"/>
    <property type="evidence" value="ECO:0007669"/>
    <property type="project" value="InterPro"/>
</dbReference>
<dbReference type="RefSeq" id="WP_107938354.1">
    <property type="nucleotide sequence ID" value="NZ_QANS01000001.1"/>
</dbReference>
<dbReference type="NCBIfam" id="TIGR01352">
    <property type="entry name" value="tonB_Cterm"/>
    <property type="match status" value="1"/>
</dbReference>
<keyword evidence="2 6" id="KW-0812">Transmembrane</keyword>
<evidence type="ECO:0000313" key="8">
    <source>
        <dbReference type="EMBL" id="PTU32645.1"/>
    </source>
</evidence>
<evidence type="ECO:0000256" key="4">
    <source>
        <dbReference type="ARBA" id="ARBA00023136"/>
    </source>
</evidence>
<dbReference type="SUPFAM" id="SSF74653">
    <property type="entry name" value="TolA/TonB C-terminal domain"/>
    <property type="match status" value="1"/>
</dbReference>
<feature type="region of interest" description="Disordered" evidence="5">
    <location>
        <begin position="48"/>
        <end position="77"/>
    </location>
</feature>
<evidence type="ECO:0000256" key="6">
    <source>
        <dbReference type="SAM" id="Phobius"/>
    </source>
</evidence>
<name>A0A2T5MJA1_9GAMM</name>
<organism evidence="8 9">
    <name type="scientific">Stenotrophobium rhamnosiphilum</name>
    <dbReference type="NCBI Taxonomy" id="2029166"/>
    <lineage>
        <taxon>Bacteria</taxon>
        <taxon>Pseudomonadati</taxon>
        <taxon>Pseudomonadota</taxon>
        <taxon>Gammaproteobacteria</taxon>
        <taxon>Nevskiales</taxon>
        <taxon>Nevskiaceae</taxon>
        <taxon>Stenotrophobium</taxon>
    </lineage>
</organism>
<protein>
    <recommendedName>
        <fullName evidence="7">TonB C-terminal domain-containing protein</fullName>
    </recommendedName>
</protein>